<organism evidence="1">
    <name type="scientific">Vibrio cholerae</name>
    <dbReference type="NCBI Taxonomy" id="666"/>
    <lineage>
        <taxon>Bacteria</taxon>
        <taxon>Pseudomonadati</taxon>
        <taxon>Pseudomonadota</taxon>
        <taxon>Gammaproteobacteria</taxon>
        <taxon>Vibrionales</taxon>
        <taxon>Vibrionaceae</taxon>
        <taxon>Vibrio</taxon>
    </lineage>
</organism>
<dbReference type="EMBL" id="JAAGVX010000003">
    <property type="protein sequence ID" value="NEM93452.1"/>
    <property type="molecule type" value="Genomic_DNA"/>
</dbReference>
<gene>
    <name evidence="1" type="ORF">G3T61_04525</name>
</gene>
<comment type="caution">
    <text evidence="1">The sequence shown here is derived from an EMBL/GenBank/DDBJ whole genome shotgun (WGS) entry which is preliminary data.</text>
</comment>
<dbReference type="InterPro" id="IPR009364">
    <property type="entry name" value="YdaT-like"/>
</dbReference>
<evidence type="ECO:0000313" key="1">
    <source>
        <dbReference type="EMBL" id="NEM93452.1"/>
    </source>
</evidence>
<name>A0A6B3L8X5_VIBCL</name>
<protein>
    <submittedName>
        <fullName evidence="1">Uncharacterized protein</fullName>
    </submittedName>
</protein>
<sequence>MNLGLKATIRNAVDEWCCQVDAKRDIAQEVAHHYHKMGLQFDEDAPGGDLLKPAIPANAQNNTQNFFRWNQRSSMESKANFMDTLPAIISAMPKELASKMLNRFLNPLGFMVSAVERRVERFDRDELLAYFGKEHFEATRAVLLLRSAPTDEQIYEAIKEVRESEVAHAPIIHYLENQLSR</sequence>
<accession>A0A6B3L8X5</accession>
<dbReference type="AlphaFoldDB" id="A0A6B3L8X5"/>
<dbReference type="RefSeq" id="WP_142740976.1">
    <property type="nucleotide sequence ID" value="NZ_JAAGVX010000003.1"/>
</dbReference>
<proteinExistence type="predicted"/>
<dbReference type="Pfam" id="PF06254">
    <property type="entry name" value="YdaT_toxin"/>
    <property type="match status" value="1"/>
</dbReference>
<dbReference type="Gene3D" id="1.10.3600.10">
    <property type="entry name" value="Putative bacterial toxin ydaT"/>
    <property type="match status" value="1"/>
</dbReference>
<dbReference type="InterPro" id="IPR037042">
    <property type="entry name" value="YdaT-like_sf"/>
</dbReference>
<reference evidence="1" key="1">
    <citation type="submission" date="2020-02" db="EMBL/GenBank/DDBJ databases">
        <title>Genome Announcements.</title>
        <authorList>
            <person name="Abdulabbas H.T."/>
            <person name="Bunyan I.A."/>
            <person name="Abdul-Lateef L.A."/>
        </authorList>
    </citation>
    <scope>NUCLEOTIDE SEQUENCE</scope>
    <source>
        <strain evidence="1">NAG1</strain>
    </source>
</reference>